<evidence type="ECO:0000256" key="4">
    <source>
        <dbReference type="SAM" id="MobiDB-lite"/>
    </source>
</evidence>
<evidence type="ECO:0000256" key="1">
    <source>
        <dbReference type="ARBA" id="ARBA00004651"/>
    </source>
</evidence>
<protein>
    <submittedName>
        <fullName evidence="6">Uncharacterized protein</fullName>
    </submittedName>
</protein>
<feature type="transmembrane region" description="Helical" evidence="5">
    <location>
        <begin position="54"/>
        <end position="71"/>
    </location>
</feature>
<dbReference type="InterPro" id="IPR044566">
    <property type="entry name" value="RMV1-like"/>
</dbReference>
<evidence type="ECO:0000256" key="5">
    <source>
        <dbReference type="SAM" id="Phobius"/>
    </source>
</evidence>
<evidence type="ECO:0000313" key="6">
    <source>
        <dbReference type="EMBL" id="KAH0926883.1"/>
    </source>
</evidence>
<proteinExistence type="predicted"/>
<evidence type="ECO:0000256" key="2">
    <source>
        <dbReference type="ARBA" id="ARBA00022448"/>
    </source>
</evidence>
<name>A0ABQ8DCG2_BRANA</name>
<keyword evidence="2" id="KW-0813">Transport</keyword>
<dbReference type="Proteomes" id="UP000824890">
    <property type="component" value="Unassembled WGS sequence"/>
</dbReference>
<dbReference type="PANTHER" id="PTHR45826">
    <property type="entry name" value="POLYAMINE TRANSPORTER PUT1"/>
    <property type="match status" value="1"/>
</dbReference>
<reference evidence="6 7" key="1">
    <citation type="submission" date="2021-05" db="EMBL/GenBank/DDBJ databases">
        <title>Genome Assembly of Synthetic Allotetraploid Brassica napus Reveals Homoeologous Exchanges between Subgenomes.</title>
        <authorList>
            <person name="Davis J.T."/>
        </authorList>
    </citation>
    <scope>NUCLEOTIDE SEQUENCE [LARGE SCALE GENOMIC DNA]</scope>
    <source>
        <strain evidence="7">cv. Da-Ae</strain>
        <tissue evidence="6">Seedling</tissue>
    </source>
</reference>
<keyword evidence="3" id="KW-1003">Cell membrane</keyword>
<gene>
    <name evidence="6" type="ORF">HID58_019139</name>
</gene>
<comment type="caution">
    <text evidence="6">The sequence shown here is derived from an EMBL/GenBank/DDBJ whole genome shotgun (WGS) entry which is preliminary data.</text>
</comment>
<organism evidence="6 7">
    <name type="scientific">Brassica napus</name>
    <name type="common">Rape</name>
    <dbReference type="NCBI Taxonomy" id="3708"/>
    <lineage>
        <taxon>Eukaryota</taxon>
        <taxon>Viridiplantae</taxon>
        <taxon>Streptophyta</taxon>
        <taxon>Embryophyta</taxon>
        <taxon>Tracheophyta</taxon>
        <taxon>Spermatophyta</taxon>
        <taxon>Magnoliopsida</taxon>
        <taxon>eudicotyledons</taxon>
        <taxon>Gunneridae</taxon>
        <taxon>Pentapetalae</taxon>
        <taxon>rosids</taxon>
        <taxon>malvids</taxon>
        <taxon>Brassicales</taxon>
        <taxon>Brassicaceae</taxon>
        <taxon>Brassiceae</taxon>
        <taxon>Brassica</taxon>
    </lineage>
</organism>
<dbReference type="EMBL" id="JAGKQM010000005">
    <property type="protein sequence ID" value="KAH0926883.1"/>
    <property type="molecule type" value="Genomic_DNA"/>
</dbReference>
<feature type="region of interest" description="Disordered" evidence="4">
    <location>
        <begin position="93"/>
        <end position="114"/>
    </location>
</feature>
<dbReference type="PANTHER" id="PTHR45826:SF21">
    <property type="entry name" value="GENOME ASSEMBLY, CHROMOSOME: A05"/>
    <property type="match status" value="1"/>
</dbReference>
<sequence>MLLEFAAFVKLRIKKPDLNRPYRVPLNTFGTLLLCLPPSLLVILVMVLAAPKTFLISGFIIVVGFCLYPFLEFVKEKRWARFIPEDPRRQVLGVQTESQLDEEHGDESSASLLP</sequence>
<keyword evidence="5" id="KW-1133">Transmembrane helix</keyword>
<keyword evidence="7" id="KW-1185">Reference proteome</keyword>
<accession>A0ABQ8DCG2</accession>
<keyword evidence="5" id="KW-0812">Transmembrane</keyword>
<feature type="transmembrane region" description="Helical" evidence="5">
    <location>
        <begin position="24"/>
        <end position="48"/>
    </location>
</feature>
<evidence type="ECO:0000256" key="3">
    <source>
        <dbReference type="ARBA" id="ARBA00022475"/>
    </source>
</evidence>
<keyword evidence="5" id="KW-0472">Membrane</keyword>
<evidence type="ECO:0000313" key="7">
    <source>
        <dbReference type="Proteomes" id="UP000824890"/>
    </source>
</evidence>
<comment type="subcellular location">
    <subcellularLocation>
        <location evidence="1">Cell membrane</location>
        <topology evidence="1">Multi-pass membrane protein</topology>
    </subcellularLocation>
</comment>